<dbReference type="InterPro" id="IPR023614">
    <property type="entry name" value="Porin_dom_sf"/>
</dbReference>
<dbReference type="EMBL" id="SMAP01000002">
    <property type="protein sequence ID" value="TCT25137.1"/>
    <property type="molecule type" value="Genomic_DNA"/>
</dbReference>
<keyword evidence="3" id="KW-1185">Reference proteome</keyword>
<comment type="caution">
    <text evidence="2">The sequence shown here is derived from an EMBL/GenBank/DDBJ whole genome shotgun (WGS) entry which is preliminary data.</text>
</comment>
<feature type="signal peptide" evidence="1">
    <location>
        <begin position="1"/>
        <end position="20"/>
    </location>
</feature>
<evidence type="ECO:0000256" key="1">
    <source>
        <dbReference type="SAM" id="SignalP"/>
    </source>
</evidence>
<dbReference type="SUPFAM" id="SSF56935">
    <property type="entry name" value="Porins"/>
    <property type="match status" value="1"/>
</dbReference>
<reference evidence="2 3" key="1">
    <citation type="submission" date="2019-03" db="EMBL/GenBank/DDBJ databases">
        <title>Genomic Encyclopedia of Type Strains, Phase IV (KMG-IV): sequencing the most valuable type-strain genomes for metagenomic binning, comparative biology and taxonomic classification.</title>
        <authorList>
            <person name="Goeker M."/>
        </authorList>
    </citation>
    <scope>NUCLEOTIDE SEQUENCE [LARGE SCALE GENOMIC DNA]</scope>
    <source>
        <strain evidence="2 3">DSM 13605</strain>
    </source>
</reference>
<evidence type="ECO:0000313" key="2">
    <source>
        <dbReference type="EMBL" id="TCT25137.1"/>
    </source>
</evidence>
<accession>A0A4R3NA29</accession>
<dbReference type="Gene3D" id="2.40.160.10">
    <property type="entry name" value="Porin"/>
    <property type="match status" value="1"/>
</dbReference>
<dbReference type="RefSeq" id="WP_114959558.1">
    <property type="nucleotide sequence ID" value="NZ_MSZW01000002.1"/>
</dbReference>
<dbReference type="InterPro" id="IPR026364">
    <property type="entry name" value="Ax21"/>
</dbReference>
<dbReference type="OrthoDB" id="5974338at2"/>
<proteinExistence type="predicted"/>
<dbReference type="Proteomes" id="UP000295414">
    <property type="component" value="Unassembled WGS sequence"/>
</dbReference>
<protein>
    <submittedName>
        <fullName evidence="2">Ax21 family sulfation-dependent quorum factor</fullName>
    </submittedName>
</protein>
<dbReference type="NCBIfam" id="NF041455">
    <property type="entry name" value="DSF_Ax21"/>
    <property type="match status" value="1"/>
</dbReference>
<organism evidence="2 3">
    <name type="scientific">Thermomonas haemolytica</name>
    <dbReference type="NCBI Taxonomy" id="141949"/>
    <lineage>
        <taxon>Bacteria</taxon>
        <taxon>Pseudomonadati</taxon>
        <taxon>Pseudomonadota</taxon>
        <taxon>Gammaproteobacteria</taxon>
        <taxon>Lysobacterales</taxon>
        <taxon>Lysobacteraceae</taxon>
        <taxon>Thermomonas</taxon>
    </lineage>
</organism>
<gene>
    <name evidence="2" type="ORF">EDC34_10224</name>
</gene>
<name>A0A4R3NA29_9GAMM</name>
<dbReference type="AlphaFoldDB" id="A0A4R3NA29"/>
<sequence>MKRYAIALALIAALPFAASAADGINYNYVQGGYVATNTNGPDADGWGVNGSVAVSPNFHLLAEYTNQDVKHSSAGFDQWRIGGGYNTAVGKNTDFVADVAYDRYAVKHGGPKADGYSVETGVRSALMPNLEGYAKVGYMDTNKTSGEAYGRLGANVMFTQNFGMNADVRLIQGGDKQWFVGPRFTW</sequence>
<feature type="chain" id="PRO_5020914785" evidence="1">
    <location>
        <begin position="21"/>
        <end position="186"/>
    </location>
</feature>
<evidence type="ECO:0000313" key="3">
    <source>
        <dbReference type="Proteomes" id="UP000295414"/>
    </source>
</evidence>
<keyword evidence="1" id="KW-0732">Signal</keyword>